<reference evidence="1 2" key="1">
    <citation type="journal article" date="2012" name="New Phytol.">
        <title>Insight into trade-off between wood decay and parasitism from the genome of a fungal forest pathogen.</title>
        <authorList>
            <person name="Olson A."/>
            <person name="Aerts A."/>
            <person name="Asiegbu F."/>
            <person name="Belbahri L."/>
            <person name="Bouzid O."/>
            <person name="Broberg A."/>
            <person name="Canback B."/>
            <person name="Coutinho P.M."/>
            <person name="Cullen D."/>
            <person name="Dalman K."/>
            <person name="Deflorio G."/>
            <person name="van Diepen L.T."/>
            <person name="Dunand C."/>
            <person name="Duplessis S."/>
            <person name="Durling M."/>
            <person name="Gonthier P."/>
            <person name="Grimwood J."/>
            <person name="Fossdal C.G."/>
            <person name="Hansson D."/>
            <person name="Henrissat B."/>
            <person name="Hietala A."/>
            <person name="Himmelstrand K."/>
            <person name="Hoffmeister D."/>
            <person name="Hogberg N."/>
            <person name="James T.Y."/>
            <person name="Karlsson M."/>
            <person name="Kohler A."/>
            <person name="Kues U."/>
            <person name="Lee Y.H."/>
            <person name="Lin Y.C."/>
            <person name="Lind M."/>
            <person name="Lindquist E."/>
            <person name="Lombard V."/>
            <person name="Lucas S."/>
            <person name="Lunden K."/>
            <person name="Morin E."/>
            <person name="Murat C."/>
            <person name="Park J."/>
            <person name="Raffaello T."/>
            <person name="Rouze P."/>
            <person name="Salamov A."/>
            <person name="Schmutz J."/>
            <person name="Solheim H."/>
            <person name="Stahlberg J."/>
            <person name="Velez H."/>
            <person name="de Vries R.P."/>
            <person name="Wiebenga A."/>
            <person name="Woodward S."/>
            <person name="Yakovlev I."/>
            <person name="Garbelotto M."/>
            <person name="Martin F."/>
            <person name="Grigoriev I.V."/>
            <person name="Stenlid J."/>
        </authorList>
    </citation>
    <scope>NUCLEOTIDE SEQUENCE [LARGE SCALE GENOMIC DNA]</scope>
    <source>
        <strain evidence="1 2">TC 32-1</strain>
    </source>
</reference>
<dbReference type="EMBL" id="KI925460">
    <property type="protein sequence ID" value="ETW80047.1"/>
    <property type="molecule type" value="Genomic_DNA"/>
</dbReference>
<dbReference type="GeneID" id="20674810"/>
<dbReference type="RefSeq" id="XP_009548571.1">
    <property type="nucleotide sequence ID" value="XM_009550276.1"/>
</dbReference>
<protein>
    <submittedName>
        <fullName evidence="1">Uncharacterized protein</fullName>
    </submittedName>
</protein>
<evidence type="ECO:0000313" key="2">
    <source>
        <dbReference type="Proteomes" id="UP000030671"/>
    </source>
</evidence>
<name>W4K2K6_HETIT</name>
<dbReference type="HOGENOM" id="CLU_1381028_0_0_1"/>
<keyword evidence="2" id="KW-1185">Reference proteome</keyword>
<dbReference type="Proteomes" id="UP000030671">
    <property type="component" value="Unassembled WGS sequence"/>
</dbReference>
<organism evidence="1 2">
    <name type="scientific">Heterobasidion irregulare (strain TC 32-1)</name>
    <dbReference type="NCBI Taxonomy" id="747525"/>
    <lineage>
        <taxon>Eukaryota</taxon>
        <taxon>Fungi</taxon>
        <taxon>Dikarya</taxon>
        <taxon>Basidiomycota</taxon>
        <taxon>Agaricomycotina</taxon>
        <taxon>Agaricomycetes</taxon>
        <taxon>Russulales</taxon>
        <taxon>Bondarzewiaceae</taxon>
        <taxon>Heterobasidion</taxon>
        <taxon>Heterobasidion annosum species complex</taxon>
    </lineage>
</organism>
<proteinExistence type="predicted"/>
<dbReference type="KEGG" id="hir:HETIRDRAFT_435223"/>
<dbReference type="InParanoid" id="W4K2K6"/>
<accession>W4K2K6</accession>
<evidence type="ECO:0000313" key="1">
    <source>
        <dbReference type="EMBL" id="ETW80047.1"/>
    </source>
</evidence>
<feature type="non-terminal residue" evidence="1">
    <location>
        <position position="198"/>
    </location>
</feature>
<gene>
    <name evidence="1" type="ORF">HETIRDRAFT_435223</name>
</gene>
<sequence length="198" mass="21927">MMTSALATWSYDDLITSPAAKLDLYTNEVAGQTLRASRYEATLAANKRSIPPWSHKKNQIQDEETLIRSDDESIDGELDHGRIIDALCNTTAVCPIWHPPEQMPTYARPYLPNILNPPPFPNVPSDDLVSASYTPSALSPILGFCHSLLDVPEGCGDVQEGCSEVSTRGKEAQVCLHPYKDRMHPKSPYAWQSEDDEA</sequence>
<dbReference type="AlphaFoldDB" id="W4K2K6"/>